<accession>A0A447UJD2</accession>
<organism evidence="1 2">
    <name type="scientific">Citrobacter koseri</name>
    <name type="common">Citrobacter diversus</name>
    <dbReference type="NCBI Taxonomy" id="545"/>
    <lineage>
        <taxon>Bacteria</taxon>
        <taxon>Pseudomonadati</taxon>
        <taxon>Pseudomonadota</taxon>
        <taxon>Gammaproteobacteria</taxon>
        <taxon>Enterobacterales</taxon>
        <taxon>Enterobacteriaceae</taxon>
        <taxon>Citrobacter</taxon>
    </lineage>
</organism>
<reference evidence="1 2" key="1">
    <citation type="submission" date="2018-12" db="EMBL/GenBank/DDBJ databases">
        <authorList>
            <consortium name="Pathogen Informatics"/>
        </authorList>
    </citation>
    <scope>NUCLEOTIDE SEQUENCE [LARGE SCALE GENOMIC DNA]</scope>
    <source>
        <strain evidence="1 2">NCTC11075</strain>
    </source>
</reference>
<protein>
    <submittedName>
        <fullName evidence="1">Uncharacterized protein</fullName>
    </submittedName>
</protein>
<sequence length="278" mass="32055">MRVYVGLISSDTDLIKEFNAVKESLIPKAIRDKLPKKCDFKFDAFNPLTSSGKYTVDSHILQEINGFDYATCLITEEIENYCENIRYAILSTSINPSEVKNGNIHNFFSSRLAKLFKSVIFTMEKMNSSDIEQAMRLPRRNFIAPELAELCRLYRDDVLESHFHNSVKQQIFAIGKRKKPRRKSSYNTKYFIDDDKKHFVFGKEEHAVLPTGEPHQPHCVVNGSFRFGRKISTDHHYNVSKGDGDKTYISGQFPNCHNDIITAENGKTHLNMFTNDHF</sequence>
<dbReference type="RefSeq" id="WP_153257789.1">
    <property type="nucleotide sequence ID" value="NZ_OW969711.1"/>
</dbReference>
<evidence type="ECO:0000313" key="2">
    <source>
        <dbReference type="Proteomes" id="UP000270272"/>
    </source>
</evidence>
<evidence type="ECO:0000313" key="1">
    <source>
        <dbReference type="EMBL" id="VEB87769.1"/>
    </source>
</evidence>
<name>A0A447UJD2_CITKO</name>
<dbReference type="AlphaFoldDB" id="A0A447UJD2"/>
<proteinExistence type="predicted"/>
<dbReference type="EMBL" id="LR134204">
    <property type="protein sequence ID" value="VEB87769.1"/>
    <property type="molecule type" value="Genomic_DNA"/>
</dbReference>
<gene>
    <name evidence="1" type="ORF">NCTC11075_01597</name>
</gene>
<dbReference type="Proteomes" id="UP000270272">
    <property type="component" value="Chromosome"/>
</dbReference>